<organism evidence="1 2">
    <name type="scientific">Coemansia aciculifera</name>
    <dbReference type="NCBI Taxonomy" id="417176"/>
    <lineage>
        <taxon>Eukaryota</taxon>
        <taxon>Fungi</taxon>
        <taxon>Fungi incertae sedis</taxon>
        <taxon>Zoopagomycota</taxon>
        <taxon>Kickxellomycotina</taxon>
        <taxon>Kickxellomycetes</taxon>
        <taxon>Kickxellales</taxon>
        <taxon>Kickxellaceae</taxon>
        <taxon>Coemansia</taxon>
    </lineage>
</organism>
<comment type="caution">
    <text evidence="1">The sequence shown here is derived from an EMBL/GenBank/DDBJ whole genome shotgun (WGS) entry which is preliminary data.</text>
</comment>
<gene>
    <name evidence="1" type="primary">KIP1</name>
    <name evidence="1" type="ORF">IWW38_003069</name>
</gene>
<protein>
    <submittedName>
        <fullName evidence="1">Kinesin- motor protein</fullName>
    </submittedName>
</protein>
<accession>A0ACC1M3H1</accession>
<name>A0ACC1M3H1_9FUNG</name>
<reference evidence="1" key="1">
    <citation type="submission" date="2022-07" db="EMBL/GenBank/DDBJ databases">
        <title>Phylogenomic reconstructions and comparative analyses of Kickxellomycotina fungi.</title>
        <authorList>
            <person name="Reynolds N.K."/>
            <person name="Stajich J.E."/>
            <person name="Barry K."/>
            <person name="Grigoriev I.V."/>
            <person name="Crous P."/>
            <person name="Smith M.E."/>
        </authorList>
    </citation>
    <scope>NUCLEOTIDE SEQUENCE</scope>
    <source>
        <strain evidence="1">CBS 190363</strain>
    </source>
</reference>
<sequence length="1108" mass="119091">MTTATFRQTDSAQEKGTNIKVFVRCCDVQLKGTMGNSAPGMALGKKSDAKWAVSVNPVFGSDVQIMNSSSATLKHPYDGVFGPQATQEQVYDKVAQPILDEVIQGYSCTIFAYGQTGTGKTYTMQGGPDQGNPEAGGMTSDPLSISPTSADAGLIPRTLYHLFYLLDRQSVEYEVTVSYVELYKEKVYDLLDSRSYGDGNGNGLNLLDDRQRVVIQNLEEKRVMTAQAAVELLREGAERRRVAATQCNKKSSRSHAIYTIKVDIREPDTTGSGQIILKVGKLNLVDLAGSENVGQSGANAHETSSINKSLLALGQVITAVSERSTHIPYRVSKLTRILCDSLGGHTQTCMIATINLASGDTNEAKNTLQYATRARGITNKPTITRNVVRADIVNGMQAKIDRLLADLEAARKSEGHYVTHETYKELSESAATAQAKSEAWKQRVDLLEAGLAKARADAEAMAASYEQLNRDKTAVDDALQESRVQQQQLAGQLRTESLFTRAHAHHEQALGVAAHQLRSDLLQARSEGALLHSKTVQLAKREHLNVEAAARVSHQAQADSEMVLAQVSALGVRVADSIGALLDTLESRIGPDFERNLTLNIGAHTSKLRSELERVSETYRDESGSMADSIRTALEAADVLSAGVEGAVKAAVAEVGSICAAQAANARASQNQLSEELRTLTTVISQALDAIRADAHAAQREAVAQSERYMQQIQAAALEEQRLSDEHIVELERQIEAMQAKALQSDEVFMQMLAQRREENAAMSAALVKSAAASAETRNSMRQALVDRHGESIKQQALSAEKLHASTAAAHDVIARHMADGTNAAESAIGALVRNIDDHHIHIQTRLAATLHTASDAHFESASKHAAISQGLSALGKTGVSAVQLASTTATNAASRYSGTIEEAVASLNAARSNVEGLARSQIDKFESSIAAVSADIANVATTVQQSLAEGVKALEPSAQIPTRSATQHNIASWNVTLPHDAILDRLAANEHSSCLDWTGKPVCLDEVTMADSGSTTDVEPMDVVRPETPTGAPRKRPSDSVISPRTDADSKRPTRRQCTRTARDHSVSTAIDENDPPISTLTSPSESDLKLVSAIPMPPRTRARSRN</sequence>
<dbReference type="EMBL" id="JANBVB010000651">
    <property type="protein sequence ID" value="KAJ2892828.1"/>
    <property type="molecule type" value="Genomic_DNA"/>
</dbReference>
<dbReference type="Proteomes" id="UP001139981">
    <property type="component" value="Unassembled WGS sequence"/>
</dbReference>
<evidence type="ECO:0000313" key="2">
    <source>
        <dbReference type="Proteomes" id="UP001139981"/>
    </source>
</evidence>
<evidence type="ECO:0000313" key="1">
    <source>
        <dbReference type="EMBL" id="KAJ2892828.1"/>
    </source>
</evidence>
<keyword evidence="2" id="KW-1185">Reference proteome</keyword>
<proteinExistence type="predicted"/>